<dbReference type="CDD" id="cd00293">
    <property type="entry name" value="USP-like"/>
    <property type="match status" value="1"/>
</dbReference>
<dbReference type="EMBL" id="CP022098">
    <property type="protein sequence ID" value="ATB34804.1"/>
    <property type="molecule type" value="Genomic_DNA"/>
</dbReference>
<evidence type="ECO:0000313" key="2">
    <source>
        <dbReference type="EMBL" id="ATB34804.1"/>
    </source>
</evidence>
<dbReference type="Pfam" id="PF00582">
    <property type="entry name" value="Usp"/>
    <property type="match status" value="1"/>
</dbReference>
<dbReference type="SUPFAM" id="SSF52402">
    <property type="entry name" value="Adenine nucleotide alpha hydrolases-like"/>
    <property type="match status" value="1"/>
</dbReference>
<evidence type="ECO:0000313" key="3">
    <source>
        <dbReference type="Proteomes" id="UP000217257"/>
    </source>
</evidence>
<dbReference type="KEGG" id="cfus:CYFUS_000211"/>
<dbReference type="RefSeq" id="WP_095983509.1">
    <property type="nucleotide sequence ID" value="NZ_CP022098.1"/>
</dbReference>
<name>A0A250ISS8_9BACT</name>
<accession>A0A250ISS8</accession>
<sequence>MRPFRRCPRYWSEATNRVILCAFSRLPDGGTVYEAYVGGRARDEAGARDPLSGCTNSCARTRTPRGARCRWRFLRGKDVATTLLQTAQRLDADVLCVGTHRRGGLKKTQMASVALAVMTRADRPVVRPPEP</sequence>
<dbReference type="Gene3D" id="3.40.50.620">
    <property type="entry name" value="HUPs"/>
    <property type="match status" value="1"/>
</dbReference>
<organism evidence="2 3">
    <name type="scientific">Cystobacter fuscus</name>
    <dbReference type="NCBI Taxonomy" id="43"/>
    <lineage>
        <taxon>Bacteria</taxon>
        <taxon>Pseudomonadati</taxon>
        <taxon>Myxococcota</taxon>
        <taxon>Myxococcia</taxon>
        <taxon>Myxococcales</taxon>
        <taxon>Cystobacterineae</taxon>
        <taxon>Archangiaceae</taxon>
        <taxon>Cystobacter</taxon>
    </lineage>
</organism>
<gene>
    <name evidence="2" type="ORF">CYFUS_000211</name>
</gene>
<protein>
    <submittedName>
        <fullName evidence="2">Universal stress protein</fullName>
    </submittedName>
</protein>
<dbReference type="InterPro" id="IPR014729">
    <property type="entry name" value="Rossmann-like_a/b/a_fold"/>
</dbReference>
<dbReference type="InterPro" id="IPR006016">
    <property type="entry name" value="UspA"/>
</dbReference>
<reference evidence="2 3" key="1">
    <citation type="submission" date="2017-06" db="EMBL/GenBank/DDBJ databases">
        <title>Sequencing and comparative analysis of myxobacterial genomes.</title>
        <authorList>
            <person name="Rupp O."/>
            <person name="Goesmann A."/>
            <person name="Sogaard-Andersen L."/>
        </authorList>
    </citation>
    <scope>NUCLEOTIDE SEQUENCE [LARGE SCALE GENOMIC DNA]</scope>
    <source>
        <strain evidence="2 3">DSM 52655</strain>
    </source>
</reference>
<evidence type="ECO:0000259" key="1">
    <source>
        <dbReference type="Pfam" id="PF00582"/>
    </source>
</evidence>
<feature type="domain" description="UspA" evidence="1">
    <location>
        <begin position="73"/>
        <end position="126"/>
    </location>
</feature>
<proteinExistence type="predicted"/>
<dbReference type="Proteomes" id="UP000217257">
    <property type="component" value="Chromosome"/>
</dbReference>
<dbReference type="AlphaFoldDB" id="A0A250ISS8"/>